<dbReference type="AlphaFoldDB" id="E0XRQ4"/>
<sequence length="279" mass="31600">MREYALPIKKLVRRNGQDFPACSIIIIHHNTKEGKFRGTTAIKNAVDETWNMKKLSMNDAAEMGLTANSRLVSVEKSREDREGLRMIFTLLPDYTYSISPAPDRTEEVVIDTPNKHTLDILRLMRTETKPWCVKDLVEHDTVGGSHRKRAIVYSLNKLEDQKLIEEVDVPKTKSKGGRPSKFYKAVGKELPKSFSSLTRDIPRNDVYKPNNVDTGTDLNNNDICKNPNFVKTSEDSGGLYKEGVNTKPIVIENSSTGTKQGLYTDGSGYIEENQKFWEQ</sequence>
<protein>
    <submittedName>
        <fullName evidence="1">Uncharacterized protein</fullName>
    </submittedName>
</protein>
<evidence type="ECO:0000313" key="1">
    <source>
        <dbReference type="EMBL" id="ADI17095.1"/>
    </source>
</evidence>
<dbReference type="Gene3D" id="1.10.10.10">
    <property type="entry name" value="Winged helix-like DNA-binding domain superfamily/Winged helix DNA-binding domain"/>
    <property type="match status" value="1"/>
</dbReference>
<reference evidence="1" key="1">
    <citation type="journal article" date="2011" name="Environ. Microbiol.">
        <title>Time-series analyses of Monterey Bay coastal microbial picoplankton using a 'genome proxy' microarray.</title>
        <authorList>
            <person name="Rich V.I."/>
            <person name="Pham V.D."/>
            <person name="Eppley J."/>
            <person name="Shi Y."/>
            <person name="DeLong E.F."/>
        </authorList>
    </citation>
    <scope>NUCLEOTIDE SEQUENCE</scope>
</reference>
<name>E0XRQ4_9GAMM</name>
<dbReference type="EMBL" id="GU474854">
    <property type="protein sequence ID" value="ADI17095.1"/>
    <property type="molecule type" value="Genomic_DNA"/>
</dbReference>
<dbReference type="InterPro" id="IPR036388">
    <property type="entry name" value="WH-like_DNA-bd_sf"/>
</dbReference>
<dbReference type="InterPro" id="IPR027417">
    <property type="entry name" value="P-loop_NTPase"/>
</dbReference>
<proteinExistence type="predicted"/>
<dbReference type="Gene3D" id="3.40.50.300">
    <property type="entry name" value="P-loop containing nucleotide triphosphate hydrolases"/>
    <property type="match status" value="1"/>
</dbReference>
<organism evidence="1">
    <name type="scientific">uncultured gamma proteobacterium HF0070_03O15</name>
    <dbReference type="NCBI Taxonomy" id="710982"/>
    <lineage>
        <taxon>Bacteria</taxon>
        <taxon>Pseudomonadati</taxon>
        <taxon>Pseudomonadota</taxon>
        <taxon>Gammaproteobacteria</taxon>
        <taxon>environmental samples</taxon>
    </lineage>
</organism>
<accession>E0XRQ4</accession>